<evidence type="ECO:0000256" key="1">
    <source>
        <dbReference type="ARBA" id="ARBA00004123"/>
    </source>
</evidence>
<dbReference type="PANTHER" id="PTHR23348:SF16">
    <property type="entry name" value="LEUCINE RICH REPEAT FAMILY PROTEIN"/>
    <property type="match status" value="1"/>
</dbReference>
<comment type="caution">
    <text evidence="4">The sequence shown here is derived from an EMBL/GenBank/DDBJ whole genome shotgun (WGS) entry which is preliminary data.</text>
</comment>
<dbReference type="Proteomes" id="UP001356427">
    <property type="component" value="Unassembled WGS sequence"/>
</dbReference>
<gene>
    <name evidence="4" type="ORF">J4Q44_G00359020</name>
</gene>
<evidence type="ECO:0000256" key="3">
    <source>
        <dbReference type="SAM" id="MobiDB-lite"/>
    </source>
</evidence>
<feature type="region of interest" description="Disordered" evidence="3">
    <location>
        <begin position="474"/>
        <end position="523"/>
    </location>
</feature>
<evidence type="ECO:0000256" key="2">
    <source>
        <dbReference type="ARBA" id="ARBA00023242"/>
    </source>
</evidence>
<reference evidence="4 5" key="1">
    <citation type="submission" date="2021-04" db="EMBL/GenBank/DDBJ databases">
        <authorList>
            <person name="De Guttry C."/>
            <person name="Zahm M."/>
            <person name="Klopp C."/>
            <person name="Cabau C."/>
            <person name="Louis A."/>
            <person name="Berthelot C."/>
            <person name="Parey E."/>
            <person name="Roest Crollius H."/>
            <person name="Montfort J."/>
            <person name="Robinson-Rechavi M."/>
            <person name="Bucao C."/>
            <person name="Bouchez O."/>
            <person name="Gislard M."/>
            <person name="Lluch J."/>
            <person name="Milhes M."/>
            <person name="Lampietro C."/>
            <person name="Lopez Roques C."/>
            <person name="Donnadieu C."/>
            <person name="Braasch I."/>
            <person name="Desvignes T."/>
            <person name="Postlethwait J."/>
            <person name="Bobe J."/>
            <person name="Wedekind C."/>
            <person name="Guiguen Y."/>
        </authorList>
    </citation>
    <scope>NUCLEOTIDE SEQUENCE [LARGE SCALE GENOMIC DNA]</scope>
    <source>
        <strain evidence="4">Cs_M1</strain>
        <tissue evidence="4">Blood</tissue>
    </source>
</reference>
<dbReference type="GO" id="GO:0005737">
    <property type="term" value="C:cytoplasm"/>
    <property type="evidence" value="ECO:0007669"/>
    <property type="project" value="TreeGrafter"/>
</dbReference>
<evidence type="ECO:0000313" key="5">
    <source>
        <dbReference type="Proteomes" id="UP001356427"/>
    </source>
</evidence>
<sequence>MNGKSRQRRYSESLVLEDSDRGGVVITGITDPSVTHKSGLKEGDEIVAATIHLNHLSKDDLMEILKIMEPYEDNMSFVTKPGLKASASLGSLDGGLKSPGDMLKDTYSRMQRAVEAPSIEVVGLSGQLNAEGRLNNEINGPTLNGKLPNVTLDTPGTDGGAKFPMPTIGMSGPVMKGADQEGTLRGPKVSLSTPELSTSDASLDLEKPAVKTSGLKYKHPKFKMPHFKPPHIKAKAPKGDVNVSADLEGPGLSGELETRDLTLSAPDVEIKCPDVDLNGPNADLKAPDVDIEAPSGKFKWLTLTKPKFRLSGPKVKGPEVDIDADLSAPDNLSTPNIDGEISAPDVDLSLPKAEVDLQAPDIDIEAPSRIEVSVPDIKGPEVELKAPDVDIAAPSGKLPHYKMPKFGLSGPRRKGTEYNASADVNIPDVEVLFPKVEGEISTPELSLSAPGIEASADMPDLDVNLPEADLKVDVEEEGDTHKSTFKWPFKSPSFKSSGSKGKDSDMDDEEEQSRNESKSDQVEVPMFTFHRLPQTNKIESAFQDAAKALGEAIDTQNLDGGLETAGAEVSLPKVNEGQKVTSPSGLINIMERLKRFKAKTPTANVSLPEVKGELRAPSLNVRSTSDADSSTLLKRGTFKVTKPKSGVGLEYPVVDSSEGNDIISISLSNMLGLNIKEPDADY</sequence>
<proteinExistence type="predicted"/>
<evidence type="ECO:0000313" key="4">
    <source>
        <dbReference type="EMBL" id="KAK6293576.1"/>
    </source>
</evidence>
<evidence type="ECO:0008006" key="6">
    <source>
        <dbReference type="Google" id="ProtNLM"/>
    </source>
</evidence>
<organism evidence="4 5">
    <name type="scientific">Coregonus suidteri</name>
    <dbReference type="NCBI Taxonomy" id="861788"/>
    <lineage>
        <taxon>Eukaryota</taxon>
        <taxon>Metazoa</taxon>
        <taxon>Chordata</taxon>
        <taxon>Craniata</taxon>
        <taxon>Vertebrata</taxon>
        <taxon>Euteleostomi</taxon>
        <taxon>Actinopterygii</taxon>
        <taxon>Neopterygii</taxon>
        <taxon>Teleostei</taxon>
        <taxon>Protacanthopterygii</taxon>
        <taxon>Salmoniformes</taxon>
        <taxon>Salmonidae</taxon>
        <taxon>Coregoninae</taxon>
        <taxon>Coregonus</taxon>
    </lineage>
</organism>
<dbReference type="EMBL" id="JAGTTL010000036">
    <property type="protein sequence ID" value="KAK6293576.1"/>
    <property type="molecule type" value="Genomic_DNA"/>
</dbReference>
<comment type="subcellular location">
    <subcellularLocation>
        <location evidence="1">Nucleus</location>
    </subcellularLocation>
</comment>
<protein>
    <recommendedName>
        <fullName evidence="6">PDZ domain-containing protein</fullName>
    </recommendedName>
</protein>
<feature type="compositionally biased region" description="Basic and acidic residues" evidence="3">
    <location>
        <begin position="512"/>
        <end position="521"/>
    </location>
</feature>
<accession>A0AAN8KVX9</accession>
<feature type="compositionally biased region" description="Low complexity" evidence="3">
    <location>
        <begin position="485"/>
        <end position="499"/>
    </location>
</feature>
<dbReference type="InterPro" id="IPR052082">
    <property type="entry name" value="Myelin_sheath_structural"/>
</dbReference>
<dbReference type="GO" id="GO:0005634">
    <property type="term" value="C:nucleus"/>
    <property type="evidence" value="ECO:0007669"/>
    <property type="project" value="UniProtKB-SubCell"/>
</dbReference>
<name>A0AAN8KVX9_9TELE</name>
<keyword evidence="2" id="KW-0539">Nucleus</keyword>
<dbReference type="PANTHER" id="PTHR23348">
    <property type="entry name" value="PERIAXIN/AHNAK"/>
    <property type="match status" value="1"/>
</dbReference>
<keyword evidence="5" id="KW-1185">Reference proteome</keyword>
<dbReference type="AlphaFoldDB" id="A0AAN8KVX9"/>
<dbReference type="GO" id="GO:0043484">
    <property type="term" value="P:regulation of RNA splicing"/>
    <property type="evidence" value="ECO:0007669"/>
    <property type="project" value="TreeGrafter"/>
</dbReference>